<protein>
    <submittedName>
        <fullName evidence="1">Uncharacterized protein</fullName>
    </submittedName>
</protein>
<dbReference type="AlphaFoldDB" id="A0A811L165"/>
<accession>A0A811L165</accession>
<evidence type="ECO:0000313" key="1">
    <source>
        <dbReference type="EMBL" id="CAD5222783.1"/>
    </source>
</evidence>
<gene>
    <name evidence="1" type="ORF">BOKJ2_LOCUS9816</name>
</gene>
<dbReference type="Proteomes" id="UP000783686">
    <property type="component" value="Unassembled WGS sequence"/>
</dbReference>
<name>A0A811L165_9BILA</name>
<evidence type="ECO:0000313" key="2">
    <source>
        <dbReference type="Proteomes" id="UP000614601"/>
    </source>
</evidence>
<proteinExistence type="predicted"/>
<comment type="caution">
    <text evidence="1">The sequence shown here is derived from an EMBL/GenBank/DDBJ whole genome shotgun (WGS) entry which is preliminary data.</text>
</comment>
<dbReference type="EMBL" id="CAJFDH010000005">
    <property type="protein sequence ID" value="CAD5222783.1"/>
    <property type="molecule type" value="Genomic_DNA"/>
</dbReference>
<keyword evidence="2" id="KW-1185">Reference proteome</keyword>
<sequence length="207" mass="23817">MAANIKPVVSCVPERIMVNLPYSEDVEIPFKLNTQPDRKVDIFVSTSQKKMCLMKRNKRKINVTYYTLKIKSYGQEVSQLLMDLEIFLIVKYQCVSNGNHEKILIPIVFSMNEPVRQVHDDPQVQFNATQMHVGTENINQPNINNQNLNIKNFIVCNITSNATVPIKSPSMLQLTSPRRPRQQHTTQVISLIFGRCKSKIHSSRTIY</sequence>
<dbReference type="Proteomes" id="UP000614601">
    <property type="component" value="Unassembled WGS sequence"/>
</dbReference>
<organism evidence="1 2">
    <name type="scientific">Bursaphelenchus okinawaensis</name>
    <dbReference type="NCBI Taxonomy" id="465554"/>
    <lineage>
        <taxon>Eukaryota</taxon>
        <taxon>Metazoa</taxon>
        <taxon>Ecdysozoa</taxon>
        <taxon>Nematoda</taxon>
        <taxon>Chromadorea</taxon>
        <taxon>Rhabditida</taxon>
        <taxon>Tylenchina</taxon>
        <taxon>Tylenchomorpha</taxon>
        <taxon>Aphelenchoidea</taxon>
        <taxon>Aphelenchoididae</taxon>
        <taxon>Bursaphelenchus</taxon>
    </lineage>
</organism>
<reference evidence="1" key="1">
    <citation type="submission" date="2020-09" db="EMBL/GenBank/DDBJ databases">
        <authorList>
            <person name="Kikuchi T."/>
        </authorList>
    </citation>
    <scope>NUCLEOTIDE SEQUENCE</scope>
    <source>
        <strain evidence="1">SH1</strain>
    </source>
</reference>
<dbReference type="EMBL" id="CAJFCW020000005">
    <property type="protein sequence ID" value="CAG9116805.1"/>
    <property type="molecule type" value="Genomic_DNA"/>
</dbReference>